<protein>
    <submittedName>
        <fullName evidence="1">Uncharacterized protein</fullName>
    </submittedName>
</protein>
<reference evidence="2" key="1">
    <citation type="submission" date="2016-06" db="EMBL/GenBank/DDBJ databases">
        <authorList>
            <person name="Chen W."/>
            <person name="Hasegawa D.K."/>
        </authorList>
    </citation>
    <scope>NUCLEOTIDE SEQUENCE [LARGE SCALE GENOMIC DNA]</scope>
    <source>
        <strain evidence="2">MEAM1</strain>
    </source>
</reference>
<evidence type="ECO:0000313" key="2">
    <source>
        <dbReference type="Proteomes" id="UP000216438"/>
    </source>
</evidence>
<reference evidence="1 2" key="2">
    <citation type="submission" date="2017-09" db="EMBL/GenBank/DDBJ databases">
        <title>The genome of whitefly Bemisia tabaci, a global crop pest, provides novel insights into virus transmission, host adaptation and insecticide resistance.</title>
        <authorList>
            <person name="Kaur N."/>
            <person name="Kliot A."/>
            <person name="Pinheiro P.V."/>
            <person name="Luan J."/>
            <person name="Zheng Y."/>
            <person name="Liu W."/>
            <person name="Sun H."/>
            <person name="Yang X."/>
            <person name="Xu Y."/>
            <person name="Luo Y."/>
            <person name="Kruse A."/>
            <person name="Fisher T.W."/>
            <person name="Nelson D.R."/>
            <person name="Elimelech M."/>
            <person name="MacCoss M."/>
            <person name="Johnson R."/>
            <person name="Cohen E."/>
            <person name="Hunter W.B."/>
            <person name="Brown J.K."/>
            <person name="Jander G."/>
            <person name="Cilia M."/>
            <person name="Douglas A.E."/>
            <person name="Ghanim M."/>
            <person name="Simmons A.M."/>
            <person name="Wintermantel W.M."/>
            <person name="Ling K.-S."/>
            <person name="Fei Z."/>
        </authorList>
    </citation>
    <scope>NUCLEOTIDE SEQUENCE [LARGE SCALE GENOMIC DNA]</scope>
    <source>
        <strain evidence="1 2">MEAM1</strain>
    </source>
</reference>
<proteinExistence type="predicted"/>
<dbReference type="AlphaFoldDB" id="A0A249DX43"/>
<organism evidence="1 2">
    <name type="scientific">Candidatus Hamiltonella defensa</name>
    <name type="common">Bemisia tabaci</name>
    <dbReference type="NCBI Taxonomy" id="672795"/>
    <lineage>
        <taxon>Bacteria</taxon>
        <taxon>Pseudomonadati</taxon>
        <taxon>Pseudomonadota</taxon>
        <taxon>Gammaproteobacteria</taxon>
        <taxon>Enterobacterales</taxon>
        <taxon>Enterobacteriaceae</taxon>
        <taxon>aphid secondary symbionts</taxon>
        <taxon>Candidatus Williamhamiltonella</taxon>
    </lineage>
</organism>
<evidence type="ECO:0000313" key="1">
    <source>
        <dbReference type="EMBL" id="ASX26114.1"/>
    </source>
</evidence>
<gene>
    <name evidence="1" type="ORF">BA171_03120</name>
</gene>
<name>A0A249DX43_9ENTR</name>
<dbReference type="EMBL" id="CP016303">
    <property type="protein sequence ID" value="ASX26114.1"/>
    <property type="molecule type" value="Genomic_DNA"/>
</dbReference>
<dbReference type="RefSeq" id="WP_016857148.1">
    <property type="nucleotide sequence ID" value="NZ_CP016303.1"/>
</dbReference>
<dbReference type="OrthoDB" id="6637747at2"/>
<sequence>MKLDNMTEVLTLTHPSNNNRYLLNLAQPVFADEETKTLINIIQLLTEENQHLRKENRRLAKSHR</sequence>
<dbReference type="Proteomes" id="UP000216438">
    <property type="component" value="Chromosome"/>
</dbReference>
<accession>A0A249DX43</accession>